<dbReference type="AlphaFoldDB" id="A0A543DKN1"/>
<feature type="compositionally biased region" description="Basic and acidic residues" evidence="1">
    <location>
        <begin position="1"/>
        <end position="15"/>
    </location>
</feature>
<dbReference type="OrthoDB" id="5193930at2"/>
<comment type="caution">
    <text evidence="3">The sequence shown here is derived from an EMBL/GenBank/DDBJ whole genome shotgun (WGS) entry which is preliminary data.</text>
</comment>
<feature type="region of interest" description="Disordered" evidence="1">
    <location>
        <begin position="1"/>
        <end position="58"/>
    </location>
</feature>
<sequence>MCPRFAHEAGERCLRDAGPPDQRGSRLGLIARRSPPAAPTALSRTRRQGALDRRAARRARRPRGRLLNVAEFAIAIGLLFGIATQLAALGALALIGPIWLMLLDEGPYLWSYPVELVPLLILAIVPAGRVLGVDRRLAVRFGGRWPF</sequence>
<evidence type="ECO:0000256" key="1">
    <source>
        <dbReference type="SAM" id="MobiDB-lite"/>
    </source>
</evidence>
<reference evidence="3 4" key="1">
    <citation type="submission" date="2019-06" db="EMBL/GenBank/DDBJ databases">
        <title>Sequencing the genomes of 1000 actinobacteria strains.</title>
        <authorList>
            <person name="Klenk H.-P."/>
        </authorList>
    </citation>
    <scope>NUCLEOTIDE SEQUENCE [LARGE SCALE GENOMIC DNA]</scope>
    <source>
        <strain evidence="3 4">DSM 45301</strain>
    </source>
</reference>
<evidence type="ECO:0000256" key="2">
    <source>
        <dbReference type="SAM" id="Phobius"/>
    </source>
</evidence>
<keyword evidence="2" id="KW-0812">Transmembrane</keyword>
<feature type="transmembrane region" description="Helical" evidence="2">
    <location>
        <begin position="67"/>
        <end position="100"/>
    </location>
</feature>
<name>A0A543DKN1_9PSEU</name>
<keyword evidence="4" id="KW-1185">Reference proteome</keyword>
<evidence type="ECO:0008006" key="5">
    <source>
        <dbReference type="Google" id="ProtNLM"/>
    </source>
</evidence>
<dbReference type="RefSeq" id="WP_142058359.1">
    <property type="nucleotide sequence ID" value="NZ_VFPA01000003.1"/>
</dbReference>
<dbReference type="EMBL" id="VFPA01000003">
    <property type="protein sequence ID" value="TQM09894.1"/>
    <property type="molecule type" value="Genomic_DNA"/>
</dbReference>
<gene>
    <name evidence="3" type="ORF">FB558_5670</name>
</gene>
<evidence type="ECO:0000313" key="3">
    <source>
        <dbReference type="EMBL" id="TQM09894.1"/>
    </source>
</evidence>
<feature type="transmembrane region" description="Helical" evidence="2">
    <location>
        <begin position="112"/>
        <end position="131"/>
    </location>
</feature>
<organism evidence="3 4">
    <name type="scientific">Pseudonocardia kunmingensis</name>
    <dbReference type="NCBI Taxonomy" id="630975"/>
    <lineage>
        <taxon>Bacteria</taxon>
        <taxon>Bacillati</taxon>
        <taxon>Actinomycetota</taxon>
        <taxon>Actinomycetes</taxon>
        <taxon>Pseudonocardiales</taxon>
        <taxon>Pseudonocardiaceae</taxon>
        <taxon>Pseudonocardia</taxon>
    </lineage>
</organism>
<evidence type="ECO:0000313" key="4">
    <source>
        <dbReference type="Proteomes" id="UP000315677"/>
    </source>
</evidence>
<keyword evidence="2" id="KW-0472">Membrane</keyword>
<protein>
    <recommendedName>
        <fullName evidence="5">DoxX-like protein</fullName>
    </recommendedName>
</protein>
<keyword evidence="2" id="KW-1133">Transmembrane helix</keyword>
<proteinExistence type="predicted"/>
<dbReference type="Proteomes" id="UP000315677">
    <property type="component" value="Unassembled WGS sequence"/>
</dbReference>
<accession>A0A543DKN1</accession>